<proteinExistence type="predicted"/>
<dbReference type="GO" id="GO:0006310">
    <property type="term" value="P:DNA recombination"/>
    <property type="evidence" value="ECO:0007669"/>
    <property type="project" value="InterPro"/>
</dbReference>
<dbReference type="AlphaFoldDB" id="A0A6G0XFV0"/>
<dbReference type="Proteomes" id="UP000481153">
    <property type="component" value="Unassembled WGS sequence"/>
</dbReference>
<comment type="caution">
    <text evidence="2">The sequence shown here is derived from an EMBL/GenBank/DDBJ whole genome shotgun (WGS) entry which is preliminary data.</text>
</comment>
<sequence length="702" mass="77996">MSLEDLKRINTQKAREGALSIFNRFLSEESVDMRTVDLSIGGDKSGSVVIALMDRFGLYLAYYKTKSGNTLASNTVEQYYRQVKGWILEKYPRGNTSVERALLKKVRVLKSFRTHRPMGKMVKQAGACTKHELRQLMTYLSTTATVPIDYLDIALLSLLWFIVGRASDLTMLQKENLSICSSNVLFLRIMRVMTTDEQSMSLFPDVVTSTCPITAMAAALVMQTRPSASLLPQLPVPSATDVNGPSELVPLSFVLSGTRIMESLKEQAIEAQSMSLESDEVSGPNNFPLASAKTSKQPPGIHAYVNRLLGRISKPTGVQKALTSHSFRRGGAQHGNGNSGLSLQWIVDRGGWNLSTQVKAFMYIFNTTQEDQRVAKVLAGRDVDANVPLLSLADFDCSTLEKIHTVKKRLFECCIGLVDARLNVPAVVVDTLCAYFIKSFPQIKSMKPASPLIGRVEEVLAVVGVEYSDWIAWSNQLQKSIEKEDSRMLEPSPLQLQMMKQQATMIEELISVNKKLVDRVREVEARLEEKADNVARLNPGDQVEDLNPMTSTIESPKAPKRRIVGASSLLDTWYEWYACNANASQTIGRQKKSDMRLLVSFMQLFLDDYKLDDSATSFRDDVLIVGSIANAAVEAFFMEHGITARAVGTALKAFRQLHKVGHLNTRIAEFNVRLQAGMIRDPIARAMRPGLQPALLSNDTVE</sequence>
<dbReference type="VEuPathDB" id="FungiDB:AeMF1_016448"/>
<reference evidence="2 3" key="1">
    <citation type="submission" date="2019-07" db="EMBL/GenBank/DDBJ databases">
        <title>Genomics analysis of Aphanomyces spp. identifies a new class of oomycete effector associated with host adaptation.</title>
        <authorList>
            <person name="Gaulin E."/>
        </authorList>
    </citation>
    <scope>NUCLEOTIDE SEQUENCE [LARGE SCALE GENOMIC DNA]</scope>
    <source>
        <strain evidence="2 3">ATCC 201684</strain>
    </source>
</reference>
<accession>A0A6G0XFV0</accession>
<dbReference type="Gene3D" id="1.10.443.10">
    <property type="entry name" value="Intergrase catalytic core"/>
    <property type="match status" value="1"/>
</dbReference>
<dbReference type="VEuPathDB" id="FungiDB:AeMF1_018103"/>
<evidence type="ECO:0000313" key="2">
    <source>
        <dbReference type="EMBL" id="KAF0738984.1"/>
    </source>
</evidence>
<feature type="coiled-coil region" evidence="1">
    <location>
        <begin position="506"/>
        <end position="533"/>
    </location>
</feature>
<gene>
    <name evidence="2" type="ORF">Ae201684_005174</name>
</gene>
<organism evidence="2 3">
    <name type="scientific">Aphanomyces euteiches</name>
    <dbReference type="NCBI Taxonomy" id="100861"/>
    <lineage>
        <taxon>Eukaryota</taxon>
        <taxon>Sar</taxon>
        <taxon>Stramenopiles</taxon>
        <taxon>Oomycota</taxon>
        <taxon>Saprolegniomycetes</taxon>
        <taxon>Saprolegniales</taxon>
        <taxon>Verrucalvaceae</taxon>
        <taxon>Aphanomyces</taxon>
    </lineage>
</organism>
<evidence type="ECO:0000313" key="3">
    <source>
        <dbReference type="Proteomes" id="UP000481153"/>
    </source>
</evidence>
<dbReference type="EMBL" id="VJMJ01000067">
    <property type="protein sequence ID" value="KAF0738984.1"/>
    <property type="molecule type" value="Genomic_DNA"/>
</dbReference>
<dbReference type="GO" id="GO:0015074">
    <property type="term" value="P:DNA integration"/>
    <property type="evidence" value="ECO:0007669"/>
    <property type="project" value="InterPro"/>
</dbReference>
<dbReference type="GO" id="GO:0003677">
    <property type="term" value="F:DNA binding"/>
    <property type="evidence" value="ECO:0007669"/>
    <property type="project" value="InterPro"/>
</dbReference>
<name>A0A6G0XFV0_9STRA</name>
<keyword evidence="3" id="KW-1185">Reference proteome</keyword>
<keyword evidence="1" id="KW-0175">Coiled coil</keyword>
<evidence type="ECO:0000256" key="1">
    <source>
        <dbReference type="SAM" id="Coils"/>
    </source>
</evidence>
<dbReference type="InterPro" id="IPR013762">
    <property type="entry name" value="Integrase-like_cat_sf"/>
</dbReference>
<protein>
    <submittedName>
        <fullName evidence="2">Uncharacterized protein</fullName>
    </submittedName>
</protein>